<evidence type="ECO:0000313" key="2">
    <source>
        <dbReference type="EMBL" id="MFD2607827.1"/>
    </source>
</evidence>
<dbReference type="InterPro" id="IPR016047">
    <property type="entry name" value="M23ase_b-sheet_dom"/>
</dbReference>
<proteinExistence type="predicted"/>
<dbReference type="Pfam" id="PF01551">
    <property type="entry name" value="Peptidase_M23"/>
    <property type="match status" value="1"/>
</dbReference>
<dbReference type="Gene3D" id="2.70.70.10">
    <property type="entry name" value="Glucose Permease (Domain IIA)"/>
    <property type="match status" value="1"/>
</dbReference>
<keyword evidence="3" id="KW-1185">Reference proteome</keyword>
<dbReference type="SUPFAM" id="SSF51261">
    <property type="entry name" value="Duplicated hybrid motif"/>
    <property type="match status" value="1"/>
</dbReference>
<name>A0ABW5P146_9DEIO</name>
<comment type="caution">
    <text evidence="2">The sequence shown here is derived from an EMBL/GenBank/DDBJ whole genome shotgun (WGS) entry which is preliminary data.</text>
</comment>
<dbReference type="PANTHER" id="PTHR21666:SF270">
    <property type="entry name" value="MUREIN HYDROLASE ACTIVATOR ENVC"/>
    <property type="match status" value="1"/>
</dbReference>
<dbReference type="EMBL" id="JBHUMK010000001">
    <property type="protein sequence ID" value="MFD2607827.1"/>
    <property type="molecule type" value="Genomic_DNA"/>
</dbReference>
<organism evidence="2 3">
    <name type="scientific">Deinococcus taklimakanensis</name>
    <dbReference type="NCBI Taxonomy" id="536443"/>
    <lineage>
        <taxon>Bacteria</taxon>
        <taxon>Thermotogati</taxon>
        <taxon>Deinococcota</taxon>
        <taxon>Deinococci</taxon>
        <taxon>Deinococcales</taxon>
        <taxon>Deinococcaceae</taxon>
        <taxon>Deinococcus</taxon>
    </lineage>
</organism>
<evidence type="ECO:0000313" key="3">
    <source>
        <dbReference type="Proteomes" id="UP001597475"/>
    </source>
</evidence>
<evidence type="ECO:0000259" key="1">
    <source>
        <dbReference type="Pfam" id="PF01551"/>
    </source>
</evidence>
<dbReference type="InterPro" id="IPR050570">
    <property type="entry name" value="Cell_wall_metabolism_enzyme"/>
</dbReference>
<dbReference type="PANTHER" id="PTHR21666">
    <property type="entry name" value="PEPTIDASE-RELATED"/>
    <property type="match status" value="1"/>
</dbReference>
<dbReference type="CDD" id="cd12797">
    <property type="entry name" value="M23_peptidase"/>
    <property type="match status" value="1"/>
</dbReference>
<dbReference type="InterPro" id="IPR011055">
    <property type="entry name" value="Dup_hybrid_motif"/>
</dbReference>
<reference evidence="3" key="1">
    <citation type="journal article" date="2019" name="Int. J. Syst. Evol. Microbiol.">
        <title>The Global Catalogue of Microorganisms (GCM) 10K type strain sequencing project: providing services to taxonomists for standard genome sequencing and annotation.</title>
        <authorList>
            <consortium name="The Broad Institute Genomics Platform"/>
            <consortium name="The Broad Institute Genome Sequencing Center for Infectious Disease"/>
            <person name="Wu L."/>
            <person name="Ma J."/>
        </authorList>
    </citation>
    <scope>NUCLEOTIDE SEQUENCE [LARGE SCALE GENOMIC DNA]</scope>
    <source>
        <strain evidence="3">KCTC 33842</strain>
    </source>
</reference>
<feature type="domain" description="M23ase beta-sheet core" evidence="1">
    <location>
        <begin position="305"/>
        <end position="387"/>
    </location>
</feature>
<sequence>EAVCSQPHFRWVFLCDLKTARTIGSVLLASIPLLLAACGTTPTADVTPPTQGTITIPQAPDMSVKPGSIFDENAKYILFTGEEGGRSGYLDFTAWLKNKETGELKSLSQGLANDAIAIGGVFEQDGSAAYIVLRTNQAGNTIDTIYRIDLSTGDSEKVFTSAGTEIGAFDFNSLGYAENRLAFIAGQAQQLSSGEFTSVKTTCQLTPDTVANGGLKAVALSPESVASKNFATAQVADFAQREIAASTVRSQLQAQAGVYSLRIPGKEIVLSGVVYGVRADFGSPNHTGEDLNAVDWNRGGCTDDAGAGVTAARSGQVISAGAEPVYGTIIRLRHSNGNETIYAHLSKSVVSGGASVTIGQYIGNVGRTGSGAGSCDHLHFAYHDLSKGINDSTRALKVATPTSPMQTSTSQVGGTCPVTSIVNQSIYWYRDDANC</sequence>
<feature type="non-terminal residue" evidence="2">
    <location>
        <position position="1"/>
    </location>
</feature>
<protein>
    <submittedName>
        <fullName evidence="2">Peptidoglycan DD-metalloendopeptidase family protein</fullName>
    </submittedName>
</protein>
<gene>
    <name evidence="2" type="ORF">ACFSR9_00020</name>
</gene>
<accession>A0ABW5P146</accession>
<dbReference type="Proteomes" id="UP001597475">
    <property type="component" value="Unassembled WGS sequence"/>
</dbReference>
<dbReference type="RefSeq" id="WP_386841830.1">
    <property type="nucleotide sequence ID" value="NZ_JBHUMK010000001.1"/>
</dbReference>